<keyword evidence="3" id="KW-1185">Reference proteome</keyword>
<proteinExistence type="predicted"/>
<accession>A0AAV5SSR7</accession>
<organism evidence="2 3">
    <name type="scientific">Pristionchus entomophagus</name>
    <dbReference type="NCBI Taxonomy" id="358040"/>
    <lineage>
        <taxon>Eukaryota</taxon>
        <taxon>Metazoa</taxon>
        <taxon>Ecdysozoa</taxon>
        <taxon>Nematoda</taxon>
        <taxon>Chromadorea</taxon>
        <taxon>Rhabditida</taxon>
        <taxon>Rhabditina</taxon>
        <taxon>Diplogasteromorpha</taxon>
        <taxon>Diplogasteroidea</taxon>
        <taxon>Neodiplogasteridae</taxon>
        <taxon>Pristionchus</taxon>
    </lineage>
</organism>
<evidence type="ECO:0000313" key="2">
    <source>
        <dbReference type="EMBL" id="GMS85133.1"/>
    </source>
</evidence>
<protein>
    <submittedName>
        <fullName evidence="2">Uncharacterized protein</fullName>
    </submittedName>
</protein>
<evidence type="ECO:0000256" key="1">
    <source>
        <dbReference type="SAM" id="Coils"/>
    </source>
</evidence>
<feature type="non-terminal residue" evidence="2">
    <location>
        <position position="1"/>
    </location>
</feature>
<dbReference type="AlphaFoldDB" id="A0AAV5SSR7"/>
<feature type="non-terminal residue" evidence="2">
    <location>
        <position position="62"/>
    </location>
</feature>
<sequence>ALRATETAEVALDSKTGVMMTEMLQSQNSQLNEKFIELDKTIQRMSDQMAMERDMREKENEE</sequence>
<keyword evidence="1" id="KW-0175">Coiled coil</keyword>
<evidence type="ECO:0000313" key="3">
    <source>
        <dbReference type="Proteomes" id="UP001432027"/>
    </source>
</evidence>
<dbReference type="EMBL" id="BTSX01000002">
    <property type="protein sequence ID" value="GMS85133.1"/>
    <property type="molecule type" value="Genomic_DNA"/>
</dbReference>
<name>A0AAV5SSR7_9BILA</name>
<feature type="coiled-coil region" evidence="1">
    <location>
        <begin position="28"/>
        <end position="62"/>
    </location>
</feature>
<gene>
    <name evidence="2" type="ORF">PENTCL1PPCAC_7308</name>
</gene>
<reference evidence="2" key="1">
    <citation type="submission" date="2023-10" db="EMBL/GenBank/DDBJ databases">
        <title>Genome assembly of Pristionchus species.</title>
        <authorList>
            <person name="Yoshida K."/>
            <person name="Sommer R.J."/>
        </authorList>
    </citation>
    <scope>NUCLEOTIDE SEQUENCE</scope>
    <source>
        <strain evidence="2">RS0144</strain>
    </source>
</reference>
<comment type="caution">
    <text evidence="2">The sequence shown here is derived from an EMBL/GenBank/DDBJ whole genome shotgun (WGS) entry which is preliminary data.</text>
</comment>
<dbReference type="Proteomes" id="UP001432027">
    <property type="component" value="Unassembled WGS sequence"/>
</dbReference>